<evidence type="ECO:0000256" key="10">
    <source>
        <dbReference type="HAMAP-Rule" id="MF_00454"/>
    </source>
</evidence>
<protein>
    <recommendedName>
        <fullName evidence="10">Fluoride-specific ion channel FluC</fullName>
    </recommendedName>
</protein>
<evidence type="ECO:0000256" key="3">
    <source>
        <dbReference type="ARBA" id="ARBA00022692"/>
    </source>
</evidence>
<dbReference type="GO" id="GO:0005886">
    <property type="term" value="C:plasma membrane"/>
    <property type="evidence" value="ECO:0007669"/>
    <property type="project" value="UniProtKB-SubCell"/>
</dbReference>
<evidence type="ECO:0000256" key="8">
    <source>
        <dbReference type="ARBA" id="ARBA00035585"/>
    </source>
</evidence>
<comment type="similarity">
    <text evidence="7 10">Belongs to the fluoride channel Fluc/FEX (TC 1.A.43) family.</text>
</comment>
<evidence type="ECO:0000256" key="5">
    <source>
        <dbReference type="ARBA" id="ARBA00023136"/>
    </source>
</evidence>
<dbReference type="HAMAP" id="MF_00454">
    <property type="entry name" value="FluC"/>
    <property type="match status" value="1"/>
</dbReference>
<sequence length="134" mass="14387">MEKKLIYLYITLGGAAGALSRYMLSVWLNDRIGTAFPIGTLVVNILGSFLLGIIYSLSMQFTIPVAIVRSLVMVGFLGAFTTFSTFSLETLLLIHEGSFALAFLNVLTNLLGGFGAVFLGISATNLINTMRGLV</sequence>
<comment type="activity regulation">
    <text evidence="10">Na(+) is not transported, but it plays an essential structural role and its presence is essential for fluoride channel function.</text>
</comment>
<feature type="transmembrane region" description="Helical" evidence="10">
    <location>
        <begin position="7"/>
        <end position="28"/>
    </location>
</feature>
<dbReference type="InterPro" id="IPR003691">
    <property type="entry name" value="FluC"/>
</dbReference>
<keyword evidence="6 10" id="KW-0407">Ion channel</keyword>
<evidence type="ECO:0000256" key="2">
    <source>
        <dbReference type="ARBA" id="ARBA00022475"/>
    </source>
</evidence>
<comment type="catalytic activity">
    <reaction evidence="8">
        <text>fluoride(in) = fluoride(out)</text>
        <dbReference type="Rhea" id="RHEA:76159"/>
        <dbReference type="ChEBI" id="CHEBI:17051"/>
    </reaction>
    <physiologicalReaction direction="left-to-right" evidence="8">
        <dbReference type="Rhea" id="RHEA:76160"/>
    </physiologicalReaction>
</comment>
<evidence type="ECO:0000313" key="12">
    <source>
        <dbReference type="Proteomes" id="UP000322294"/>
    </source>
</evidence>
<name>A0A5S5ANN8_9FIRM</name>
<dbReference type="RefSeq" id="WP_148867369.1">
    <property type="nucleotide sequence ID" value="NZ_VNHO01000016.1"/>
</dbReference>
<dbReference type="EMBL" id="VNHO01000016">
    <property type="protein sequence ID" value="TYP53276.1"/>
    <property type="molecule type" value="Genomic_DNA"/>
</dbReference>
<feature type="binding site" evidence="10">
    <location>
        <position position="81"/>
    </location>
    <ligand>
        <name>Na(+)</name>
        <dbReference type="ChEBI" id="CHEBI:29101"/>
        <note>structural</note>
    </ligand>
</feature>
<keyword evidence="4 10" id="KW-1133">Transmembrane helix</keyword>
<dbReference type="Proteomes" id="UP000322294">
    <property type="component" value="Unassembled WGS sequence"/>
</dbReference>
<feature type="transmembrane region" description="Helical" evidence="10">
    <location>
        <begin position="99"/>
        <end position="121"/>
    </location>
</feature>
<evidence type="ECO:0000256" key="6">
    <source>
        <dbReference type="ARBA" id="ARBA00023303"/>
    </source>
</evidence>
<comment type="function">
    <text evidence="9 10">Fluoride-specific ion channel. Important for reducing fluoride concentration in the cell, thus reducing its toxicity.</text>
</comment>
<keyword evidence="10" id="KW-0479">Metal-binding</keyword>
<feature type="binding site" evidence="10">
    <location>
        <position position="78"/>
    </location>
    <ligand>
        <name>Na(+)</name>
        <dbReference type="ChEBI" id="CHEBI:29101"/>
        <note>structural</note>
    </ligand>
</feature>
<organism evidence="11 12">
    <name type="scientific">Thermosediminibacter litoriperuensis</name>
    <dbReference type="NCBI Taxonomy" id="291989"/>
    <lineage>
        <taxon>Bacteria</taxon>
        <taxon>Bacillati</taxon>
        <taxon>Bacillota</taxon>
        <taxon>Clostridia</taxon>
        <taxon>Thermosediminibacterales</taxon>
        <taxon>Thermosediminibacteraceae</taxon>
        <taxon>Thermosediminibacter</taxon>
    </lineage>
</organism>
<keyword evidence="12" id="KW-1185">Reference proteome</keyword>
<comment type="subcellular location">
    <subcellularLocation>
        <location evidence="1 10">Cell membrane</location>
        <topology evidence="1 10">Multi-pass membrane protein</topology>
    </subcellularLocation>
</comment>
<dbReference type="Pfam" id="PF02537">
    <property type="entry name" value="CRCB"/>
    <property type="match status" value="1"/>
</dbReference>
<evidence type="ECO:0000256" key="1">
    <source>
        <dbReference type="ARBA" id="ARBA00004651"/>
    </source>
</evidence>
<dbReference type="OrthoDB" id="9815830at2"/>
<accession>A0A5S5ANN8</accession>
<keyword evidence="3 10" id="KW-0812">Transmembrane</keyword>
<reference evidence="11 12" key="1">
    <citation type="submission" date="2019-07" db="EMBL/GenBank/DDBJ databases">
        <title>Genomic Encyclopedia of Type Strains, Phase I: the one thousand microbial genomes (KMG-I) project.</title>
        <authorList>
            <person name="Kyrpides N."/>
        </authorList>
    </citation>
    <scope>NUCLEOTIDE SEQUENCE [LARGE SCALE GENOMIC DNA]</scope>
    <source>
        <strain evidence="11 12">DSM 16647</strain>
    </source>
</reference>
<dbReference type="PANTHER" id="PTHR28259:SF1">
    <property type="entry name" value="FLUORIDE EXPORT PROTEIN 1-RELATED"/>
    <property type="match status" value="1"/>
</dbReference>
<keyword evidence="5 10" id="KW-0472">Membrane</keyword>
<keyword evidence="10" id="KW-0915">Sodium</keyword>
<evidence type="ECO:0000256" key="9">
    <source>
        <dbReference type="ARBA" id="ARBA00049940"/>
    </source>
</evidence>
<dbReference type="GO" id="GO:0046872">
    <property type="term" value="F:metal ion binding"/>
    <property type="evidence" value="ECO:0007669"/>
    <property type="project" value="UniProtKB-KW"/>
</dbReference>
<proteinExistence type="inferred from homology"/>
<dbReference type="GO" id="GO:0062054">
    <property type="term" value="F:fluoride channel activity"/>
    <property type="evidence" value="ECO:0007669"/>
    <property type="project" value="UniProtKB-UniRule"/>
</dbReference>
<dbReference type="PANTHER" id="PTHR28259">
    <property type="entry name" value="FLUORIDE EXPORT PROTEIN 1-RELATED"/>
    <property type="match status" value="1"/>
</dbReference>
<feature type="transmembrane region" description="Helical" evidence="10">
    <location>
        <begin position="34"/>
        <end position="55"/>
    </location>
</feature>
<keyword evidence="10" id="KW-0406">Ion transport</keyword>
<dbReference type="GO" id="GO:0140114">
    <property type="term" value="P:cellular detoxification of fluoride"/>
    <property type="evidence" value="ECO:0007669"/>
    <property type="project" value="UniProtKB-UniRule"/>
</dbReference>
<keyword evidence="2 10" id="KW-1003">Cell membrane</keyword>
<dbReference type="AlphaFoldDB" id="A0A5S5ANN8"/>
<evidence type="ECO:0000313" key="11">
    <source>
        <dbReference type="EMBL" id="TYP53276.1"/>
    </source>
</evidence>
<comment type="caution">
    <text evidence="11">The sequence shown here is derived from an EMBL/GenBank/DDBJ whole genome shotgun (WGS) entry which is preliminary data.</text>
</comment>
<dbReference type="NCBIfam" id="TIGR00494">
    <property type="entry name" value="crcB"/>
    <property type="match status" value="1"/>
</dbReference>
<feature type="transmembrane region" description="Helical" evidence="10">
    <location>
        <begin position="67"/>
        <end position="87"/>
    </location>
</feature>
<evidence type="ECO:0000256" key="4">
    <source>
        <dbReference type="ARBA" id="ARBA00022989"/>
    </source>
</evidence>
<evidence type="ECO:0000256" key="7">
    <source>
        <dbReference type="ARBA" id="ARBA00035120"/>
    </source>
</evidence>
<gene>
    <name evidence="10" type="primary">fluC</name>
    <name evidence="10" type="synonym">crcB</name>
    <name evidence="11" type="ORF">LZ11_01627</name>
</gene>
<keyword evidence="10" id="KW-0813">Transport</keyword>